<evidence type="ECO:0000259" key="1">
    <source>
        <dbReference type="PROSITE" id="PS51372"/>
    </source>
</evidence>
<dbReference type="Gene3D" id="1.10.1790.10">
    <property type="entry name" value="PRD domain"/>
    <property type="match status" value="1"/>
</dbReference>
<protein>
    <submittedName>
        <fullName evidence="2">Glycine dehydrogenase</fullName>
    </submittedName>
</protein>
<organism evidence="2 3">
    <name type="scientific">Chromobacterium sinusclupearum</name>
    <dbReference type="NCBI Taxonomy" id="2077146"/>
    <lineage>
        <taxon>Bacteria</taxon>
        <taxon>Pseudomonadati</taxon>
        <taxon>Pseudomonadota</taxon>
        <taxon>Betaproteobacteria</taxon>
        <taxon>Neisseriales</taxon>
        <taxon>Chromobacteriaceae</taxon>
        <taxon>Chromobacterium</taxon>
    </lineage>
</organism>
<reference evidence="2 3" key="1">
    <citation type="submission" date="2018-01" db="EMBL/GenBank/DDBJ databases">
        <title>Genomic Sequence of Chromobacterium MWU13-2610 from wild cranberry bogs within the Cape Cod National Seashore.</title>
        <authorList>
            <person name="O'Hara-Hanley K."/>
            <person name="Soby S."/>
            <person name="Harrison A."/>
        </authorList>
    </citation>
    <scope>NUCLEOTIDE SEQUENCE [LARGE SCALE GENOMIC DNA]</scope>
    <source>
        <strain evidence="2 3">MWU13-2610</strain>
    </source>
</reference>
<dbReference type="NCBIfam" id="TIGR03582">
    <property type="entry name" value="EF_0829"/>
    <property type="match status" value="1"/>
</dbReference>
<gene>
    <name evidence="2" type="ORF">C2134_01970</name>
</gene>
<keyword evidence="3" id="KW-1185">Reference proteome</keyword>
<dbReference type="InterPro" id="IPR036634">
    <property type="entry name" value="PRD_sf"/>
</dbReference>
<sequence length="110" mass="11957">MSSSVLSPDHTQQQIEALSQQVLARVPPLLDAAGKCLNDSQQLKLESHVRAMARRSLTGEGLPDFDRSLFDEISPAAMQLSQAVVALFGNLPTDEALLLSIHFEMAQNKA</sequence>
<dbReference type="GO" id="GO:0006355">
    <property type="term" value="P:regulation of DNA-templated transcription"/>
    <property type="evidence" value="ECO:0007669"/>
    <property type="project" value="InterPro"/>
</dbReference>
<dbReference type="InterPro" id="IPR020044">
    <property type="entry name" value="PRD_EF0829/AHA3910"/>
</dbReference>
<accession>A0A2K4MTN8</accession>
<proteinExistence type="predicted"/>
<evidence type="ECO:0000313" key="2">
    <source>
        <dbReference type="EMBL" id="POB00388.1"/>
    </source>
</evidence>
<dbReference type="RefSeq" id="WP_103317120.1">
    <property type="nucleotide sequence ID" value="NZ_PPTF01000008.1"/>
</dbReference>
<comment type="caution">
    <text evidence="2">The sequence shown here is derived from an EMBL/GenBank/DDBJ whole genome shotgun (WGS) entry which is preliminary data.</text>
</comment>
<dbReference type="SUPFAM" id="SSF63520">
    <property type="entry name" value="PTS-regulatory domain, PRD"/>
    <property type="match status" value="1"/>
</dbReference>
<evidence type="ECO:0000313" key="3">
    <source>
        <dbReference type="Proteomes" id="UP000236416"/>
    </source>
</evidence>
<dbReference type="AlphaFoldDB" id="A0A2K4MTN8"/>
<dbReference type="InterPro" id="IPR011608">
    <property type="entry name" value="PRD"/>
</dbReference>
<feature type="domain" description="PRD" evidence="1">
    <location>
        <begin position="10"/>
        <end position="110"/>
    </location>
</feature>
<name>A0A2K4MTN8_9NEIS</name>
<dbReference type="EMBL" id="PPTF01000008">
    <property type="protein sequence ID" value="POB00388.1"/>
    <property type="molecule type" value="Genomic_DNA"/>
</dbReference>
<dbReference type="Proteomes" id="UP000236416">
    <property type="component" value="Unassembled WGS sequence"/>
</dbReference>
<dbReference type="PROSITE" id="PS51372">
    <property type="entry name" value="PRD_2"/>
    <property type="match status" value="1"/>
</dbReference>